<dbReference type="OrthoDB" id="5850364at2759"/>
<evidence type="ECO:0000313" key="1">
    <source>
        <dbReference type="EMBL" id="VDD89542.1"/>
    </source>
</evidence>
<reference evidence="1 2" key="2">
    <citation type="submission" date="2018-10" db="EMBL/GenBank/DDBJ databases">
        <authorList>
            <consortium name="Pathogen Informatics"/>
        </authorList>
    </citation>
    <scope>NUCLEOTIDE SEQUENCE [LARGE SCALE GENOMIC DNA]</scope>
</reference>
<dbReference type="Proteomes" id="UP000274131">
    <property type="component" value="Unassembled WGS sequence"/>
</dbReference>
<gene>
    <name evidence="1" type="ORF">EVEC_LOCUS4293</name>
</gene>
<dbReference type="WBParaSite" id="EVEC_0000458501-mRNA-1">
    <property type="protein sequence ID" value="EVEC_0000458501-mRNA-1"/>
    <property type="gene ID" value="EVEC_0000458501"/>
</dbReference>
<proteinExistence type="predicted"/>
<dbReference type="EMBL" id="UXUI01007815">
    <property type="protein sequence ID" value="VDD89542.1"/>
    <property type="molecule type" value="Genomic_DNA"/>
</dbReference>
<evidence type="ECO:0000313" key="3">
    <source>
        <dbReference type="WBParaSite" id="EVEC_0000458501-mRNA-1"/>
    </source>
</evidence>
<accession>A0A0N4V3F8</accession>
<keyword evidence="2" id="KW-1185">Reference proteome</keyword>
<name>A0A0N4V3F8_ENTVE</name>
<reference evidence="3" key="1">
    <citation type="submission" date="2017-02" db="UniProtKB">
        <authorList>
            <consortium name="WormBaseParasite"/>
        </authorList>
    </citation>
    <scope>IDENTIFICATION</scope>
</reference>
<protein>
    <submittedName>
        <fullName evidence="3">DM5 domain-containing protein</fullName>
    </submittedName>
</protein>
<sequence>MLAVYLLISSFIIKPGFPLDFRSKLTPQSGQQAAATNEMPVQENIVNFNPYAQLEVNTEPEYQNAGQHILVNSAVTYSPLTDAQKLAKLASSVIGARQKVENWSNVTFPTFPPALTTASKSTAQLTTLPVTTVQPVMITRQTSTAINLLKTDYYLANTNTALKFSPFMSRKSASNLFSPSHRLINDILVIPSVRRFYVLVIMPIHESANYQV</sequence>
<dbReference type="AlphaFoldDB" id="A0A0N4V3F8"/>
<evidence type="ECO:0000313" key="2">
    <source>
        <dbReference type="Proteomes" id="UP000274131"/>
    </source>
</evidence>
<organism evidence="3">
    <name type="scientific">Enterobius vermicularis</name>
    <name type="common">Human pinworm</name>
    <dbReference type="NCBI Taxonomy" id="51028"/>
    <lineage>
        <taxon>Eukaryota</taxon>
        <taxon>Metazoa</taxon>
        <taxon>Ecdysozoa</taxon>
        <taxon>Nematoda</taxon>
        <taxon>Chromadorea</taxon>
        <taxon>Rhabditida</taxon>
        <taxon>Spirurina</taxon>
        <taxon>Oxyuridomorpha</taxon>
        <taxon>Oxyuroidea</taxon>
        <taxon>Oxyuridae</taxon>
        <taxon>Enterobius</taxon>
    </lineage>
</organism>